<dbReference type="PANTHER" id="PTHR42080:SF3">
    <property type="entry name" value="SRR1-LIKE DOMAIN-CONTAINING PROTEIN"/>
    <property type="match status" value="1"/>
</dbReference>
<reference evidence="2" key="1">
    <citation type="submission" date="2020-10" db="EMBL/GenBank/DDBJ databases">
        <title>High-Quality Genome Resource of Clonostachys rosea strain S41 by Oxford Nanopore Long-Read Sequencing.</title>
        <authorList>
            <person name="Wang H."/>
        </authorList>
    </citation>
    <scope>NUCLEOTIDE SEQUENCE</scope>
    <source>
        <strain evidence="2">S41</strain>
    </source>
</reference>
<dbReference type="Proteomes" id="UP000616885">
    <property type="component" value="Unassembled WGS sequence"/>
</dbReference>
<gene>
    <name evidence="2" type="ORF">IM811_011206</name>
</gene>
<organism evidence="2 3">
    <name type="scientific">Bionectria ochroleuca</name>
    <name type="common">Gliocladium roseum</name>
    <dbReference type="NCBI Taxonomy" id="29856"/>
    <lineage>
        <taxon>Eukaryota</taxon>
        <taxon>Fungi</taxon>
        <taxon>Dikarya</taxon>
        <taxon>Ascomycota</taxon>
        <taxon>Pezizomycotina</taxon>
        <taxon>Sordariomycetes</taxon>
        <taxon>Hypocreomycetidae</taxon>
        <taxon>Hypocreales</taxon>
        <taxon>Bionectriaceae</taxon>
        <taxon>Clonostachys</taxon>
    </lineage>
</organism>
<comment type="caution">
    <text evidence="2">The sequence shown here is derived from an EMBL/GenBank/DDBJ whole genome shotgun (WGS) entry which is preliminary data.</text>
</comment>
<dbReference type="AlphaFoldDB" id="A0A8H7NH27"/>
<sequence>MAAGKQDKQGPVNSPAQVLDYGCKPWRLSSQRVADLYHSGIAFWSKVELDDIERQLEQSFHLEVFTLRDLEGKQIRIKNPGFQVERPIWRPYVKHQGYWSLVLCEPESPAELHKCSYIVDWRNTAADGFKHKIKNWQELFEIRRQLWKTSITCNLFKVELSKLLFESQYLRTRKITKIICFGLGDLAGGAHLEIYKSKRENSIDQITSGPMTQHAMAFTVAEEIRRYNPGVRLIAQDPGYRDCTAKFLREKGFEVKGQFGAGAFVNVDDESLVISAKASAPVRQIIADIAKPAMLIATFWDSGIVADKKSKPFLDADSPRTMEMWESYERTEFPISSMERELLEFGTDLKVSIFSRK</sequence>
<dbReference type="Pfam" id="PF07985">
    <property type="entry name" value="SRR1"/>
    <property type="match status" value="1"/>
</dbReference>
<feature type="domain" description="SRR1-like" evidence="1">
    <location>
        <begin position="169"/>
        <end position="302"/>
    </location>
</feature>
<accession>A0A8H7NH27</accession>
<name>A0A8H7NH27_BIOOC</name>
<evidence type="ECO:0000313" key="3">
    <source>
        <dbReference type="Proteomes" id="UP000616885"/>
    </source>
</evidence>
<evidence type="ECO:0000313" key="2">
    <source>
        <dbReference type="EMBL" id="KAF9755765.1"/>
    </source>
</evidence>
<evidence type="ECO:0000259" key="1">
    <source>
        <dbReference type="Pfam" id="PF07985"/>
    </source>
</evidence>
<dbReference type="PANTHER" id="PTHR42080">
    <property type="entry name" value="SRR1 DOMAIN-CONTAINING PROTEIN"/>
    <property type="match status" value="1"/>
</dbReference>
<dbReference type="EMBL" id="JADCTT010000003">
    <property type="protein sequence ID" value="KAF9755765.1"/>
    <property type="molecule type" value="Genomic_DNA"/>
</dbReference>
<dbReference type="InterPro" id="IPR012942">
    <property type="entry name" value="SRR1-like"/>
</dbReference>
<proteinExistence type="predicted"/>
<protein>
    <recommendedName>
        <fullName evidence="1">SRR1-like domain-containing protein</fullName>
    </recommendedName>
</protein>